<comment type="caution">
    <text evidence="4">The sequence shown here is derived from an EMBL/GenBank/DDBJ whole genome shotgun (WGS) entry which is preliminary data.</text>
</comment>
<dbReference type="Proteomes" id="UP001589894">
    <property type="component" value="Unassembled WGS sequence"/>
</dbReference>
<dbReference type="PANTHER" id="PTHR43877">
    <property type="entry name" value="AMINOALKYLPHOSPHONATE N-ACETYLTRANSFERASE-RELATED-RELATED"/>
    <property type="match status" value="1"/>
</dbReference>
<dbReference type="PROSITE" id="PS51186">
    <property type="entry name" value="GNAT"/>
    <property type="match status" value="1"/>
</dbReference>
<dbReference type="Gene3D" id="3.40.630.30">
    <property type="match status" value="1"/>
</dbReference>
<reference evidence="4 5" key="1">
    <citation type="submission" date="2024-09" db="EMBL/GenBank/DDBJ databases">
        <authorList>
            <person name="Sun Q."/>
            <person name="Mori K."/>
        </authorList>
    </citation>
    <scope>NUCLEOTIDE SEQUENCE [LARGE SCALE GENOMIC DNA]</scope>
    <source>
        <strain evidence="4 5">TBRC 2205</strain>
    </source>
</reference>
<keyword evidence="5" id="KW-1185">Reference proteome</keyword>
<keyword evidence="2" id="KW-0012">Acyltransferase</keyword>
<feature type="domain" description="N-acetyltransferase" evidence="3">
    <location>
        <begin position="127"/>
        <end position="260"/>
    </location>
</feature>
<keyword evidence="1" id="KW-0808">Transferase</keyword>
<organism evidence="4 5">
    <name type="scientific">Plantactinospora siamensis</name>
    <dbReference type="NCBI Taxonomy" id="555372"/>
    <lineage>
        <taxon>Bacteria</taxon>
        <taxon>Bacillati</taxon>
        <taxon>Actinomycetota</taxon>
        <taxon>Actinomycetes</taxon>
        <taxon>Micromonosporales</taxon>
        <taxon>Micromonosporaceae</taxon>
        <taxon>Plantactinospora</taxon>
    </lineage>
</organism>
<evidence type="ECO:0000256" key="1">
    <source>
        <dbReference type="ARBA" id="ARBA00022679"/>
    </source>
</evidence>
<proteinExistence type="predicted"/>
<accession>A0ABV6P6I5</accession>
<evidence type="ECO:0000313" key="5">
    <source>
        <dbReference type="Proteomes" id="UP001589894"/>
    </source>
</evidence>
<dbReference type="InterPro" id="IPR050832">
    <property type="entry name" value="Bact_Acetyltransf"/>
</dbReference>
<protein>
    <submittedName>
        <fullName evidence="4">GNAT family N-acetyltransferase</fullName>
    </submittedName>
</protein>
<evidence type="ECO:0000256" key="2">
    <source>
        <dbReference type="ARBA" id="ARBA00023315"/>
    </source>
</evidence>
<dbReference type="EMBL" id="JBHLUE010000036">
    <property type="protein sequence ID" value="MFC0568566.1"/>
    <property type="molecule type" value="Genomic_DNA"/>
</dbReference>
<dbReference type="Pfam" id="PF00583">
    <property type="entry name" value="Acetyltransf_1"/>
    <property type="match status" value="1"/>
</dbReference>
<dbReference type="RefSeq" id="WP_377344111.1">
    <property type="nucleotide sequence ID" value="NZ_JBHLUE010000036.1"/>
</dbReference>
<sequence length="260" mass="28022">MRMRSVHDRAELAALLSRDPVRHAYELGDLDDFFWPHTTWYALEDAVALLYHGAGTATLLLFGDPAGAAGELIDQLEPVLPARFHAHLSIGLEKALETGDRRITSVEPHLRMALTGEPRPAAPAADVPVVALGPADLAELAALYAAAYPENWFDARMLETGQYVGIRRGGELLAVAGVHVWSPAYRVAALGNVTTRPDVRGQGLAGTAVTALVRRLRPAVDHIALNVRADNAAAIALYRRLGFTEASRFVELDAAPARTD</sequence>
<gene>
    <name evidence="4" type="ORF">ACFFHU_31090</name>
</gene>
<dbReference type="CDD" id="cd04301">
    <property type="entry name" value="NAT_SF"/>
    <property type="match status" value="1"/>
</dbReference>
<evidence type="ECO:0000313" key="4">
    <source>
        <dbReference type="EMBL" id="MFC0568566.1"/>
    </source>
</evidence>
<dbReference type="SUPFAM" id="SSF55729">
    <property type="entry name" value="Acyl-CoA N-acyltransferases (Nat)"/>
    <property type="match status" value="1"/>
</dbReference>
<dbReference type="InterPro" id="IPR016181">
    <property type="entry name" value="Acyl_CoA_acyltransferase"/>
</dbReference>
<evidence type="ECO:0000259" key="3">
    <source>
        <dbReference type="PROSITE" id="PS51186"/>
    </source>
</evidence>
<dbReference type="InterPro" id="IPR000182">
    <property type="entry name" value="GNAT_dom"/>
</dbReference>
<name>A0ABV6P6I5_9ACTN</name>